<feature type="domain" description="Dipeptidylpeptidase IV N-terminal" evidence="3">
    <location>
        <begin position="145"/>
        <end position="465"/>
    </location>
</feature>
<dbReference type="GO" id="GO:0008236">
    <property type="term" value="F:serine-type peptidase activity"/>
    <property type="evidence" value="ECO:0007669"/>
    <property type="project" value="InterPro"/>
</dbReference>
<protein>
    <submittedName>
        <fullName evidence="4">Prolyl oligopeptidase family protein</fullName>
    </submittedName>
</protein>
<dbReference type="SUPFAM" id="SSF82171">
    <property type="entry name" value="DPP6 N-terminal domain-like"/>
    <property type="match status" value="1"/>
</dbReference>
<keyword evidence="1" id="KW-0732">Signal</keyword>
<dbReference type="Proteomes" id="UP000198999">
    <property type="component" value="Unassembled WGS sequence"/>
</dbReference>
<proteinExistence type="predicted"/>
<accession>A0A1H9CCP7</accession>
<dbReference type="InterPro" id="IPR029058">
    <property type="entry name" value="AB_hydrolase_fold"/>
</dbReference>
<dbReference type="OrthoDB" id="9812921at2"/>
<keyword evidence="5" id="KW-1185">Reference proteome</keyword>
<dbReference type="GO" id="GO:0006508">
    <property type="term" value="P:proteolysis"/>
    <property type="evidence" value="ECO:0007669"/>
    <property type="project" value="InterPro"/>
</dbReference>
<dbReference type="Gene3D" id="2.140.10.30">
    <property type="entry name" value="Dipeptidylpeptidase IV, N-terminal domain"/>
    <property type="match status" value="1"/>
</dbReference>
<dbReference type="GO" id="GO:0008239">
    <property type="term" value="F:dipeptidyl-peptidase activity"/>
    <property type="evidence" value="ECO:0007669"/>
    <property type="project" value="TreeGrafter"/>
</dbReference>
<dbReference type="EMBL" id="FOFN01000001">
    <property type="protein sequence ID" value="SEP98573.1"/>
    <property type="molecule type" value="Genomic_DNA"/>
</dbReference>
<dbReference type="AlphaFoldDB" id="A0A1H9CCP7"/>
<gene>
    <name evidence="4" type="ORF">SAMN05421824_0861</name>
</gene>
<dbReference type="InterPro" id="IPR001375">
    <property type="entry name" value="Peptidase_S9_cat"/>
</dbReference>
<dbReference type="Gene3D" id="3.40.50.1820">
    <property type="entry name" value="alpha/beta hydrolase"/>
    <property type="match status" value="1"/>
</dbReference>
<evidence type="ECO:0000259" key="3">
    <source>
        <dbReference type="Pfam" id="PF00930"/>
    </source>
</evidence>
<name>A0A1H9CCP7_9FLAO</name>
<dbReference type="RefSeq" id="WP_092575857.1">
    <property type="nucleotide sequence ID" value="NZ_FOFN01000001.1"/>
</dbReference>
<dbReference type="InterPro" id="IPR050278">
    <property type="entry name" value="Serine_Prot_S9B/DPPIV"/>
</dbReference>
<feature type="domain" description="Peptidase S9 prolyl oligopeptidase catalytic" evidence="2">
    <location>
        <begin position="551"/>
        <end position="745"/>
    </location>
</feature>
<sequence>MLTQIRLHHTFKYFLILMLSLSALNAQDDITIEDYNRAVAFNNYGGMAYNLFTKVNWYKDGSGFWFIDTNEEEKFYKTVAFKDDKVKDLFNQEELSKALSEVLGKTILANKLNITKIEKQNGNSLLIEVSGKTFELDINSYKLQLQEKEPKKEANNFETTSPDGKWIAFAKDYNVFVKSVETDEVFQLSYDGKKDYEYATYYGWFDLIEGENGERPKHFSVSWSKDSKWLKTNLVDYRGAEKMYLLNYTIDSLYKPKLLSYYRGSPGDTALVKVKPVFYNIATKKEVKTNLPTVTHINSVGVRWLEDSGKLIANWKARGFQKEYVKEVDLNTGTDKDLIVETSTTNVDNFEYRLIEPWNKILFLSERSGWRQLYVLDLKSNAIKPLTQGDFFINSIEHVDEKRKIIYFLASGKMEGANPYHQQLYKVDVKGKITCITPEKGHHRIVFSKDGNYVVDNYSTVTTPTKTWLRKASTGKIIALLTEANVDKAITRGWSPPQEFQLIAKDGKTTIYGAIWKPSNFDVTQSYPIIDATYTGPHTQRFPKSFDVAFANQALAELGFIVMQVDGLGTYGRSKAFHNHSYKNMGNNLEDHVKAIQYLGDIHSWIDADRVGIFGHSAGGYDTGRAMLAFPETYKVGVASAADHDFRMEKAWWPEMYQGWPVDDTYHEISNITNAKNLQGKLLLVHGGMDDNVNPSATFKLAEALIKADKEFDLLILPSQRHGFRGPHRDYFTKKRWNYFVEHLRGAKPIWDFKLN</sequence>
<evidence type="ECO:0000313" key="4">
    <source>
        <dbReference type="EMBL" id="SEP98573.1"/>
    </source>
</evidence>
<organism evidence="4 5">
    <name type="scientific">Hyunsoonleella jejuensis</name>
    <dbReference type="NCBI Taxonomy" id="419940"/>
    <lineage>
        <taxon>Bacteria</taxon>
        <taxon>Pseudomonadati</taxon>
        <taxon>Bacteroidota</taxon>
        <taxon>Flavobacteriia</taxon>
        <taxon>Flavobacteriales</taxon>
        <taxon>Flavobacteriaceae</taxon>
    </lineage>
</organism>
<dbReference type="PANTHER" id="PTHR11731">
    <property type="entry name" value="PROTEASE FAMILY S9B,C DIPEPTIDYL-PEPTIDASE IV-RELATED"/>
    <property type="match status" value="1"/>
</dbReference>
<dbReference type="SUPFAM" id="SSF53474">
    <property type="entry name" value="alpha/beta-Hydrolases"/>
    <property type="match status" value="1"/>
</dbReference>
<evidence type="ECO:0000259" key="2">
    <source>
        <dbReference type="Pfam" id="PF00326"/>
    </source>
</evidence>
<dbReference type="STRING" id="419940.SAMN05421824_0861"/>
<dbReference type="Pfam" id="PF00326">
    <property type="entry name" value="Peptidase_S9"/>
    <property type="match status" value="1"/>
</dbReference>
<evidence type="ECO:0000256" key="1">
    <source>
        <dbReference type="SAM" id="SignalP"/>
    </source>
</evidence>
<dbReference type="InterPro" id="IPR002469">
    <property type="entry name" value="Peptidase_S9B_N"/>
</dbReference>
<reference evidence="4 5" key="1">
    <citation type="submission" date="2016-10" db="EMBL/GenBank/DDBJ databases">
        <authorList>
            <person name="de Groot N.N."/>
        </authorList>
    </citation>
    <scope>NUCLEOTIDE SEQUENCE [LARGE SCALE GENOMIC DNA]</scope>
    <source>
        <strain evidence="4 5">DSM 21035</strain>
    </source>
</reference>
<dbReference type="PANTHER" id="PTHR11731:SF193">
    <property type="entry name" value="DIPEPTIDYL PEPTIDASE 9"/>
    <property type="match status" value="1"/>
</dbReference>
<feature type="chain" id="PRO_5011628915" evidence="1">
    <location>
        <begin position="29"/>
        <end position="756"/>
    </location>
</feature>
<evidence type="ECO:0000313" key="5">
    <source>
        <dbReference type="Proteomes" id="UP000198999"/>
    </source>
</evidence>
<feature type="signal peptide" evidence="1">
    <location>
        <begin position="1"/>
        <end position="28"/>
    </location>
</feature>
<dbReference type="Pfam" id="PF00930">
    <property type="entry name" value="DPPIV_N"/>
    <property type="match status" value="1"/>
</dbReference>